<keyword evidence="2" id="KW-1185">Reference proteome</keyword>
<dbReference type="Proteomes" id="UP000308886">
    <property type="component" value="Unassembled WGS sequence"/>
</dbReference>
<gene>
    <name evidence="1" type="ORF">E5358_10830</name>
</gene>
<proteinExistence type="predicted"/>
<dbReference type="EMBL" id="SRZC01000018">
    <property type="protein sequence ID" value="TGX81319.1"/>
    <property type="molecule type" value="Genomic_DNA"/>
</dbReference>
<organism evidence="1 2">
    <name type="scientific">Palleniella muris</name>
    <dbReference type="NCBI Taxonomy" id="3038145"/>
    <lineage>
        <taxon>Bacteria</taxon>
        <taxon>Pseudomonadati</taxon>
        <taxon>Bacteroidota</taxon>
        <taxon>Bacteroidia</taxon>
        <taxon>Bacteroidales</taxon>
        <taxon>Prevotellaceae</taxon>
        <taxon>Palleniella</taxon>
    </lineage>
</organism>
<name>A0AC61QNQ2_9BACT</name>
<comment type="caution">
    <text evidence="1">The sequence shown here is derived from an EMBL/GenBank/DDBJ whole genome shotgun (WGS) entry which is preliminary data.</text>
</comment>
<protein>
    <submittedName>
        <fullName evidence="1">YaaA family protein</fullName>
    </submittedName>
</protein>
<sequence>MQILLACAKIMTGQVPRHLPLTTEPQFQREANDNALRMARFSREELREVLGVNKEIATENFLRFQSFFDETTRQPAVFSYDGMVFQKLVPETFSDAELQYANGHLFIGSFLYGLLRPLDLVNRYRMEGNVVLPGNEMTMFDYWKPRLTDWFIEKVKADDGILVNLASDEFRGLFDWRRVKKELEIVTPQFKVEKAGRLKTIVIYTKMCRGAMTKWILQNRITSTDALKAFEYEGFRYDATAGDWLFVNR</sequence>
<evidence type="ECO:0000313" key="1">
    <source>
        <dbReference type="EMBL" id="TGX81319.1"/>
    </source>
</evidence>
<evidence type="ECO:0000313" key="2">
    <source>
        <dbReference type="Proteomes" id="UP000308886"/>
    </source>
</evidence>
<reference evidence="1" key="1">
    <citation type="submission" date="2019-04" db="EMBL/GenBank/DDBJ databases">
        <title>Microbes associate with the intestines of laboratory mice.</title>
        <authorList>
            <person name="Navarre W."/>
            <person name="Wong E."/>
            <person name="Huang K."/>
            <person name="Tropini C."/>
            <person name="Ng K."/>
            <person name="Yu B."/>
        </authorList>
    </citation>
    <scope>NUCLEOTIDE SEQUENCE</scope>
    <source>
        <strain evidence="1">NM73_A23</strain>
    </source>
</reference>
<accession>A0AC61QNQ2</accession>